<evidence type="ECO:0000313" key="1">
    <source>
        <dbReference type="EMBL" id="AMG37854.1"/>
    </source>
</evidence>
<dbReference type="EMBL" id="CP014060">
    <property type="protein sequence ID" value="AMG37854.1"/>
    <property type="molecule type" value="Genomic_DNA"/>
</dbReference>
<reference evidence="2" key="1">
    <citation type="submission" date="2015-12" db="EMBL/GenBank/DDBJ databases">
        <title>FDA dAtabase for Regulatory Grade micrObial Sequences (FDA-ARGOS): Supporting development and validation of Infectious Disease Dx tests.</title>
        <authorList>
            <person name="Case J."/>
            <person name="Tallon L."/>
            <person name="Sadzewicz L."/>
            <person name="Sengamalay N."/>
            <person name="Ott S."/>
            <person name="Godinez A."/>
            <person name="Nagaraj S."/>
            <person name="Nadendla S."/>
            <person name="Sichtig H."/>
        </authorList>
    </citation>
    <scope>NUCLEOTIDE SEQUENCE [LARGE SCALE GENOMIC DNA]</scope>
    <source>
        <strain evidence="2">FDAARGOS_147</strain>
    </source>
</reference>
<dbReference type="Proteomes" id="UP000060602">
    <property type="component" value="Chromosome"/>
</dbReference>
<organism evidence="1 2">
    <name type="scientific">Alcaligenes xylosoxydans xylosoxydans</name>
    <name type="common">Achromobacter xylosoxidans</name>
    <dbReference type="NCBI Taxonomy" id="85698"/>
    <lineage>
        <taxon>Bacteria</taxon>
        <taxon>Pseudomonadati</taxon>
        <taxon>Pseudomonadota</taxon>
        <taxon>Betaproteobacteria</taxon>
        <taxon>Burkholderiales</taxon>
        <taxon>Alcaligenaceae</taxon>
        <taxon>Achromobacter</taxon>
    </lineage>
</organism>
<name>A0A0X8P0X4_ALCXX</name>
<dbReference type="AlphaFoldDB" id="A0A0X8P0X4"/>
<protein>
    <submittedName>
        <fullName evidence="1">Uncharacterized protein</fullName>
    </submittedName>
</protein>
<accession>A0A0X8P0X4</accession>
<dbReference type="RefSeq" id="WP_061072811.1">
    <property type="nucleotide sequence ID" value="NZ_CP014060.2"/>
</dbReference>
<sequence length="168" mass="19051">MELTLPGKLQKALEREAEDAKRTLHAHLVRKLENITPPAESIDPKPLHANLPRLVAYLERMPGVSVLSSEVTRDAYWWVKLTLDLAHPLAWRVVQELGFVLNDLWLQEKLPTVFKPVSPPPYLNGGPEECLAWVIESTWNYIDPGWIAETLEGYLPKPVDEAAAWEGQ</sequence>
<gene>
    <name evidence="1" type="ORF">AL504_18685</name>
</gene>
<evidence type="ECO:0000313" key="2">
    <source>
        <dbReference type="Proteomes" id="UP000060602"/>
    </source>
</evidence>
<proteinExistence type="predicted"/>